<dbReference type="AlphaFoldDB" id="A0A9Q3BJ23"/>
<evidence type="ECO:0000313" key="1">
    <source>
        <dbReference type="EMBL" id="MBW0465831.1"/>
    </source>
</evidence>
<dbReference type="OrthoDB" id="2496912at2759"/>
<dbReference type="Proteomes" id="UP000765509">
    <property type="component" value="Unassembled WGS sequence"/>
</dbReference>
<proteinExistence type="predicted"/>
<sequence length="345" mass="38124">MRGLQQVPVNPGTNSAQSTLAGPHQSIYYGFMASHSPKTFVACALPIAPTAYLTLRGLRQLPQGVKEGGFPIKLLFSPPSKLPRVIFLRSLTSKGVWHGVRKMLSQLLSWNVVSTTPTQKHGRHYKAALIRMPRLWSEQKKGEKKYQRSNMLRPIKSLVNVWFWSSFVQVAGSSNGKSFECEQAIAPVIIPSRTSLALPVSGQNFNSFGHPPPTNELACKLSKDDKVFAFCVADTCSGTATCENCKSQFGLVDKVKCMAYNKKNGENFCQEITGVKFVCSGKCDSHTTCQSCEQDNTRKSKSWIPPWADSLENGPKLAWQNKAFDKLQVSSIAVTVVVMLIIMMT</sequence>
<name>A0A9Q3BJ23_9BASI</name>
<gene>
    <name evidence="1" type="ORF">O181_005546</name>
</gene>
<keyword evidence="2" id="KW-1185">Reference proteome</keyword>
<dbReference type="EMBL" id="AVOT02001140">
    <property type="protein sequence ID" value="MBW0465831.1"/>
    <property type="molecule type" value="Genomic_DNA"/>
</dbReference>
<organism evidence="1 2">
    <name type="scientific">Austropuccinia psidii MF-1</name>
    <dbReference type="NCBI Taxonomy" id="1389203"/>
    <lineage>
        <taxon>Eukaryota</taxon>
        <taxon>Fungi</taxon>
        <taxon>Dikarya</taxon>
        <taxon>Basidiomycota</taxon>
        <taxon>Pucciniomycotina</taxon>
        <taxon>Pucciniomycetes</taxon>
        <taxon>Pucciniales</taxon>
        <taxon>Sphaerophragmiaceae</taxon>
        <taxon>Austropuccinia</taxon>
    </lineage>
</organism>
<reference evidence="1" key="1">
    <citation type="submission" date="2021-03" db="EMBL/GenBank/DDBJ databases">
        <title>Draft genome sequence of rust myrtle Austropuccinia psidii MF-1, a brazilian biotype.</title>
        <authorList>
            <person name="Quecine M.C."/>
            <person name="Pachon D.M.R."/>
            <person name="Bonatelli M.L."/>
            <person name="Correr F.H."/>
            <person name="Franceschini L.M."/>
            <person name="Leite T.F."/>
            <person name="Margarido G.R.A."/>
            <person name="Almeida C.A."/>
            <person name="Ferrarezi J.A."/>
            <person name="Labate C.A."/>
        </authorList>
    </citation>
    <scope>NUCLEOTIDE SEQUENCE</scope>
    <source>
        <strain evidence="1">MF-1</strain>
    </source>
</reference>
<evidence type="ECO:0000313" key="2">
    <source>
        <dbReference type="Proteomes" id="UP000765509"/>
    </source>
</evidence>
<accession>A0A9Q3BJ23</accession>
<comment type="caution">
    <text evidence="1">The sequence shown here is derived from an EMBL/GenBank/DDBJ whole genome shotgun (WGS) entry which is preliminary data.</text>
</comment>
<protein>
    <submittedName>
        <fullName evidence="1">Uncharacterized protein</fullName>
    </submittedName>
</protein>